<feature type="non-terminal residue" evidence="1">
    <location>
        <position position="1"/>
    </location>
</feature>
<reference evidence="1" key="1">
    <citation type="submission" date="2018-11" db="EMBL/GenBank/DDBJ databases">
        <authorList>
            <person name="Alioto T."/>
            <person name="Alioto T."/>
        </authorList>
    </citation>
    <scope>NUCLEOTIDE SEQUENCE</scope>
</reference>
<accession>A0A8B6GPD9</accession>
<proteinExistence type="predicted"/>
<feature type="non-terminal residue" evidence="1">
    <location>
        <position position="147"/>
    </location>
</feature>
<gene>
    <name evidence="1" type="ORF">MGAL_10B033392</name>
</gene>
<evidence type="ECO:0000313" key="1">
    <source>
        <dbReference type="EMBL" id="VDI66773.1"/>
    </source>
</evidence>
<protein>
    <submittedName>
        <fullName evidence="1">Uncharacterized protein</fullName>
    </submittedName>
</protein>
<dbReference type="OrthoDB" id="10398502at2759"/>
<dbReference type="AlphaFoldDB" id="A0A8B6GPD9"/>
<dbReference type="EMBL" id="UYJE01008739">
    <property type="protein sequence ID" value="VDI66773.1"/>
    <property type="molecule type" value="Genomic_DNA"/>
</dbReference>
<dbReference type="Proteomes" id="UP000596742">
    <property type="component" value="Unassembled WGS sequence"/>
</dbReference>
<organism evidence="1 2">
    <name type="scientific">Mytilus galloprovincialis</name>
    <name type="common">Mediterranean mussel</name>
    <dbReference type="NCBI Taxonomy" id="29158"/>
    <lineage>
        <taxon>Eukaryota</taxon>
        <taxon>Metazoa</taxon>
        <taxon>Spiralia</taxon>
        <taxon>Lophotrochozoa</taxon>
        <taxon>Mollusca</taxon>
        <taxon>Bivalvia</taxon>
        <taxon>Autobranchia</taxon>
        <taxon>Pteriomorphia</taxon>
        <taxon>Mytilida</taxon>
        <taxon>Mytiloidea</taxon>
        <taxon>Mytilidae</taxon>
        <taxon>Mytilinae</taxon>
        <taxon>Mytilus</taxon>
    </lineage>
</organism>
<name>A0A8B6GPD9_MYTGA</name>
<keyword evidence="2" id="KW-1185">Reference proteome</keyword>
<evidence type="ECO:0000313" key="2">
    <source>
        <dbReference type="Proteomes" id="UP000596742"/>
    </source>
</evidence>
<sequence length="147" mass="16440">LIPDIDLKGNLFVNDNTTTIQFICSTNIAVWQCTAEFLVEDRTHDFIRYDDNICYHKRWICSPNICACSDDCKSFTLNITVAQEVVNHLYSCASRIETGGVTYIANISVKLNDNNGFQLIKKIVVPNNGTNPPQQATTFSPQTSTNS</sequence>
<comment type="caution">
    <text evidence="1">The sequence shown here is derived from an EMBL/GenBank/DDBJ whole genome shotgun (WGS) entry which is preliminary data.</text>
</comment>